<dbReference type="AlphaFoldDB" id="A0A552X0L1"/>
<accession>A0A552X0L1</accession>
<feature type="active site" description="Proton acceptor" evidence="1">
    <location>
        <position position="191"/>
    </location>
</feature>
<keyword evidence="2" id="KW-0808">Transferase</keyword>
<keyword evidence="3" id="KW-1185">Reference proteome</keyword>
<comment type="caution">
    <text evidence="2">The sequence shown here is derived from an EMBL/GenBank/DDBJ whole genome shotgun (WGS) entry which is preliminary data.</text>
</comment>
<dbReference type="SMART" id="SM01059">
    <property type="entry name" value="CAT"/>
    <property type="match status" value="1"/>
</dbReference>
<dbReference type="OrthoDB" id="9801766at2"/>
<dbReference type="PIRSF" id="PIRSF000440">
    <property type="entry name" value="CAT"/>
    <property type="match status" value="1"/>
</dbReference>
<dbReference type="GO" id="GO:0008811">
    <property type="term" value="F:chloramphenicol O-acetyltransferase activity"/>
    <property type="evidence" value="ECO:0007669"/>
    <property type="project" value="InterPro"/>
</dbReference>
<dbReference type="InterPro" id="IPR001707">
    <property type="entry name" value="Cmp_AcTrfase"/>
</dbReference>
<protein>
    <submittedName>
        <fullName evidence="2">Chloramphenicol acetyltransferase</fullName>
    </submittedName>
</protein>
<reference evidence="2 3" key="1">
    <citation type="submission" date="2019-07" db="EMBL/GenBank/DDBJ databases">
        <authorList>
            <person name="Yang M."/>
            <person name="Zhao D."/>
            <person name="Xiang H."/>
        </authorList>
    </citation>
    <scope>NUCLEOTIDE SEQUENCE [LARGE SCALE GENOMIC DNA]</scope>
    <source>
        <strain evidence="2 3">IM1326</strain>
    </source>
</reference>
<evidence type="ECO:0000313" key="2">
    <source>
        <dbReference type="EMBL" id="TRW48485.1"/>
    </source>
</evidence>
<gene>
    <name evidence="2" type="ORF">FM042_09970</name>
</gene>
<name>A0A552X0L1_9GAMM</name>
<organism evidence="2 3">
    <name type="scientific">Aliidiomarina halalkaliphila</name>
    <dbReference type="NCBI Taxonomy" id="2593535"/>
    <lineage>
        <taxon>Bacteria</taxon>
        <taxon>Pseudomonadati</taxon>
        <taxon>Pseudomonadota</taxon>
        <taxon>Gammaproteobacteria</taxon>
        <taxon>Alteromonadales</taxon>
        <taxon>Idiomarinaceae</taxon>
        <taxon>Aliidiomarina</taxon>
    </lineage>
</organism>
<dbReference type="Pfam" id="PF00302">
    <property type="entry name" value="CAT"/>
    <property type="match status" value="1"/>
</dbReference>
<evidence type="ECO:0000313" key="3">
    <source>
        <dbReference type="Proteomes" id="UP000320359"/>
    </source>
</evidence>
<dbReference type="Gene3D" id="3.30.559.10">
    <property type="entry name" value="Chloramphenicol acetyltransferase-like domain"/>
    <property type="match status" value="1"/>
</dbReference>
<evidence type="ECO:0000256" key="1">
    <source>
        <dbReference type="PIRSR" id="PIRSR000440-1"/>
    </source>
</evidence>
<sequence length="213" mass="24538">MCDMASKTKVEIEGWEREQHFSFFNAFEEPFFGLTANVECTGLYTEAKQRQHSFYLRYMHAVMAVVNTIDALKFRIEAGDLYHYDRIDVSATVLRTNHTFGFSYIPFHEDLKQFAEAAKREIERVRASHDLLPSNGQDNVIHFSAIPWIKFTSVSHARPFSRADSCPKISVGKLFKDRGRWFLPVAFHAHHALADGYHAGQFYQRLEAALNAT</sequence>
<proteinExistence type="predicted"/>
<dbReference type="InterPro" id="IPR023213">
    <property type="entry name" value="CAT-like_dom_sf"/>
</dbReference>
<dbReference type="SUPFAM" id="SSF52777">
    <property type="entry name" value="CoA-dependent acyltransferases"/>
    <property type="match status" value="1"/>
</dbReference>
<dbReference type="Proteomes" id="UP000320359">
    <property type="component" value="Unassembled WGS sequence"/>
</dbReference>
<dbReference type="EMBL" id="VJWL01000003">
    <property type="protein sequence ID" value="TRW48485.1"/>
    <property type="molecule type" value="Genomic_DNA"/>
</dbReference>
<dbReference type="PANTHER" id="PTHR38474">
    <property type="entry name" value="SLR0299 PROTEIN"/>
    <property type="match status" value="1"/>
</dbReference>
<dbReference type="PANTHER" id="PTHR38474:SF1">
    <property type="entry name" value="SLR0299 PROTEIN"/>
    <property type="match status" value="1"/>
</dbReference>